<dbReference type="Gene3D" id="3.40.50.450">
    <property type="match status" value="1"/>
</dbReference>
<dbReference type="PANTHER" id="PTHR43022">
    <property type="entry name" value="PROTEIN SMF"/>
    <property type="match status" value="1"/>
</dbReference>
<name>K2GTJ3_9BACT</name>
<dbReference type="AlphaFoldDB" id="K2GTJ3"/>
<comment type="caution">
    <text evidence="3">The sequence shown here is derived from an EMBL/GenBank/DDBJ whole genome shotgun (WGS) entry which is preliminary data.</text>
</comment>
<sequence>FPIWTLWDSFNFPIRNEIIAWISSWTLVTEAWDKSWTLITANLALELNKEVFIIPWDITRETSIWSNKLIQNWLWKLVMNSEDILDEYNIYKNSIQKREIVFSDNIEEEIYNLIKNDIKNSSEISQILEIDIITINFKLSMMEINGMISLNIWWEYEIC</sequence>
<comment type="similarity">
    <text evidence="1">Belongs to the DprA/Smf family.</text>
</comment>
<dbReference type="InterPro" id="IPR057666">
    <property type="entry name" value="DrpA_SLOG"/>
</dbReference>
<feature type="non-terminal residue" evidence="3">
    <location>
        <position position="1"/>
    </location>
</feature>
<reference evidence="3" key="1">
    <citation type="journal article" date="2012" name="Science">
        <title>Fermentation, hydrogen, and sulfur metabolism in multiple uncultivated bacterial phyla.</title>
        <authorList>
            <person name="Wrighton K.C."/>
            <person name="Thomas B.C."/>
            <person name="Sharon I."/>
            <person name="Miller C.S."/>
            <person name="Castelle C.J."/>
            <person name="VerBerkmoes N.C."/>
            <person name="Wilkins M.J."/>
            <person name="Hettich R.L."/>
            <person name="Lipton M.S."/>
            <person name="Williams K.H."/>
            <person name="Long P.E."/>
            <person name="Banfield J.F."/>
        </authorList>
    </citation>
    <scope>NUCLEOTIDE SEQUENCE [LARGE SCALE GENOMIC DNA]</scope>
</reference>
<evidence type="ECO:0000256" key="1">
    <source>
        <dbReference type="ARBA" id="ARBA00006525"/>
    </source>
</evidence>
<dbReference type="PANTHER" id="PTHR43022:SF1">
    <property type="entry name" value="PROTEIN SMF"/>
    <property type="match status" value="1"/>
</dbReference>
<accession>K2GTJ3</accession>
<dbReference type="EMBL" id="AMFJ01000726">
    <property type="protein sequence ID" value="EKE26640.1"/>
    <property type="molecule type" value="Genomic_DNA"/>
</dbReference>
<organism evidence="3">
    <name type="scientific">uncultured bacterium</name>
    <name type="common">gcode 4</name>
    <dbReference type="NCBI Taxonomy" id="1234023"/>
    <lineage>
        <taxon>Bacteria</taxon>
        <taxon>environmental samples</taxon>
    </lineage>
</organism>
<protein>
    <recommendedName>
        <fullName evidence="2">Smf/DprA SLOG domain-containing protein</fullName>
    </recommendedName>
</protein>
<dbReference type="Pfam" id="PF02481">
    <property type="entry name" value="DNA_processg_A"/>
    <property type="match status" value="1"/>
</dbReference>
<evidence type="ECO:0000313" key="3">
    <source>
        <dbReference type="EMBL" id="EKE26640.1"/>
    </source>
</evidence>
<proteinExistence type="inferred from homology"/>
<dbReference type="GO" id="GO:0009294">
    <property type="term" value="P:DNA-mediated transformation"/>
    <property type="evidence" value="ECO:0007669"/>
    <property type="project" value="InterPro"/>
</dbReference>
<dbReference type="SUPFAM" id="SSF102405">
    <property type="entry name" value="MCP/YpsA-like"/>
    <property type="match status" value="1"/>
</dbReference>
<gene>
    <name evidence="3" type="ORF">ACD_4C00210G0001</name>
</gene>
<feature type="domain" description="Smf/DprA SLOG" evidence="2">
    <location>
        <begin position="8"/>
        <end position="88"/>
    </location>
</feature>
<dbReference type="InterPro" id="IPR003488">
    <property type="entry name" value="DprA"/>
</dbReference>
<evidence type="ECO:0000259" key="2">
    <source>
        <dbReference type="Pfam" id="PF02481"/>
    </source>
</evidence>